<evidence type="ECO:0000313" key="2">
    <source>
        <dbReference type="Proteomes" id="UP000199584"/>
    </source>
</evidence>
<dbReference type="OrthoDB" id="1683552at2"/>
<protein>
    <submittedName>
        <fullName evidence="1">Uncharacterized protein</fullName>
    </submittedName>
</protein>
<dbReference type="EMBL" id="FOYM01000027">
    <property type="protein sequence ID" value="SFR13351.1"/>
    <property type="molecule type" value="Genomic_DNA"/>
</dbReference>
<organism evidence="1 2">
    <name type="scientific">Desulfoscipio geothermicus DSM 3669</name>
    <dbReference type="NCBI Taxonomy" id="1121426"/>
    <lineage>
        <taxon>Bacteria</taxon>
        <taxon>Bacillati</taxon>
        <taxon>Bacillota</taxon>
        <taxon>Clostridia</taxon>
        <taxon>Eubacteriales</taxon>
        <taxon>Desulfallaceae</taxon>
        <taxon>Desulfoscipio</taxon>
    </lineage>
</organism>
<reference evidence="2" key="1">
    <citation type="submission" date="2016-10" db="EMBL/GenBank/DDBJ databases">
        <authorList>
            <person name="Varghese N."/>
            <person name="Submissions S."/>
        </authorList>
    </citation>
    <scope>NUCLEOTIDE SEQUENCE [LARGE SCALE GENOMIC DNA]</scope>
    <source>
        <strain evidence="2">DSM 3669</strain>
    </source>
</reference>
<gene>
    <name evidence="1" type="ORF">SAMN05660706_12743</name>
</gene>
<dbReference type="RefSeq" id="WP_092485965.1">
    <property type="nucleotide sequence ID" value="NZ_FOYM01000027.1"/>
</dbReference>
<dbReference type="Proteomes" id="UP000199584">
    <property type="component" value="Unassembled WGS sequence"/>
</dbReference>
<proteinExistence type="predicted"/>
<accession>A0A1I6E733</accession>
<dbReference type="AlphaFoldDB" id="A0A1I6E733"/>
<dbReference type="STRING" id="39060.SAMN05660706_12743"/>
<evidence type="ECO:0000313" key="1">
    <source>
        <dbReference type="EMBL" id="SFR13351.1"/>
    </source>
</evidence>
<keyword evidence="2" id="KW-1185">Reference proteome</keyword>
<sequence length="72" mass="7950">METACALCNALETLSPQCPCGETMLDSGPVTDYAGPYSPYFNMSFESEYCRHLFTCPACGEDRVIAVPLRQF</sequence>
<name>A0A1I6E733_9FIRM</name>